<sequence length="92" mass="10600">MIVADASFIVDALIVPRRRKKDDRYFKQLKRHQRSKELLSFFLEEGFQIYMPFLGLVEVSSLITRKLGKDANVGAVLSFLEKELGVEVVLLE</sequence>
<dbReference type="AlphaFoldDB" id="A0A4Y5SKZ7"/>
<evidence type="ECO:0000313" key="1">
    <source>
        <dbReference type="EMBL" id="QDA31465.1"/>
    </source>
</evidence>
<dbReference type="Proteomes" id="UP000306007">
    <property type="component" value="Chromosome"/>
</dbReference>
<proteinExistence type="predicted"/>
<dbReference type="OrthoDB" id="99637at2157"/>
<accession>A0A4Y5SKZ7</accession>
<gene>
    <name evidence="1" type="ORF">FH039_07465</name>
</gene>
<keyword evidence="2" id="KW-1185">Reference proteome</keyword>
<evidence type="ECO:0008006" key="3">
    <source>
        <dbReference type="Google" id="ProtNLM"/>
    </source>
</evidence>
<reference evidence="1 2" key="1">
    <citation type="submission" date="2019-06" db="EMBL/GenBank/DDBJ databases">
        <title>Thermococcus indicus sp. nov., a Fe(III)-reducing hyperthermophilic archaeon isolated from the Onnuri vent field of the Central Indian Ocean ridge.</title>
        <authorList>
            <person name="Lim J.K."/>
            <person name="Kim Y.J."/>
            <person name="Kwon K.K."/>
        </authorList>
    </citation>
    <scope>NUCLEOTIDE SEQUENCE [LARGE SCALE GENOMIC DNA]</scope>
    <source>
        <strain evidence="1 2">IOH1</strain>
    </source>
</reference>
<dbReference type="RefSeq" id="WP_139680806.1">
    <property type="nucleotide sequence ID" value="NZ_CP040846.1"/>
</dbReference>
<evidence type="ECO:0000313" key="2">
    <source>
        <dbReference type="Proteomes" id="UP000306007"/>
    </source>
</evidence>
<name>A0A4Y5SKZ7_9EURY</name>
<dbReference type="KEGG" id="tic:FH039_07465"/>
<organism evidence="1 2">
    <name type="scientific">Thermococcus indicus</name>
    <dbReference type="NCBI Taxonomy" id="2586643"/>
    <lineage>
        <taxon>Archaea</taxon>
        <taxon>Methanobacteriati</taxon>
        <taxon>Methanobacteriota</taxon>
        <taxon>Thermococci</taxon>
        <taxon>Thermococcales</taxon>
        <taxon>Thermococcaceae</taxon>
        <taxon>Thermococcus</taxon>
    </lineage>
</organism>
<protein>
    <recommendedName>
        <fullName evidence="3">PIN domain-containing protein</fullName>
    </recommendedName>
</protein>
<dbReference type="GeneID" id="40475011"/>
<dbReference type="EMBL" id="CP040846">
    <property type="protein sequence ID" value="QDA31465.1"/>
    <property type="molecule type" value="Genomic_DNA"/>
</dbReference>